<keyword evidence="1" id="KW-0479">Metal-binding</keyword>
<dbReference type="GO" id="GO:0000981">
    <property type="term" value="F:DNA-binding transcription factor activity, RNA polymerase II-specific"/>
    <property type="evidence" value="ECO:0007669"/>
    <property type="project" value="TreeGrafter"/>
</dbReference>
<dbReference type="GO" id="GO:0005667">
    <property type="term" value="C:transcription regulator complex"/>
    <property type="evidence" value="ECO:0007669"/>
    <property type="project" value="TreeGrafter"/>
</dbReference>
<keyword evidence="9" id="KW-1185">Reference proteome</keyword>
<dbReference type="AlphaFoldDB" id="A0A833T0G3"/>
<reference evidence="7" key="1">
    <citation type="submission" date="2020-04" db="EMBL/GenBank/DDBJ databases">
        <title>Hybrid Assembly of Korean Phytophthora infestans isolates.</title>
        <authorList>
            <person name="Prokchorchik M."/>
            <person name="Lee Y."/>
            <person name="Seo J."/>
            <person name="Cho J.-H."/>
            <person name="Park Y.-E."/>
            <person name="Jang D.-C."/>
            <person name="Im J.-S."/>
            <person name="Choi J.-G."/>
            <person name="Park H.-J."/>
            <person name="Lee G.-B."/>
            <person name="Lee Y.-G."/>
            <person name="Hong S.-Y."/>
            <person name="Cho K."/>
            <person name="Sohn K.H."/>
        </authorList>
    </citation>
    <scope>NUCLEOTIDE SEQUENCE</scope>
    <source>
        <strain evidence="7">KR_1_A1</strain>
        <strain evidence="8">KR_2_A2</strain>
    </source>
</reference>
<comment type="caution">
    <text evidence="7">The sequence shown here is derived from an EMBL/GenBank/DDBJ whole genome shotgun (WGS) entry which is preliminary data.</text>
</comment>
<accession>A0A833T0G3</accession>
<evidence type="ECO:0000256" key="5">
    <source>
        <dbReference type="PROSITE-ProRule" id="PRU00042"/>
    </source>
</evidence>
<organism evidence="7 9">
    <name type="scientific">Phytophthora infestans</name>
    <name type="common">Potato late blight agent</name>
    <name type="synonym">Botrytis infestans</name>
    <dbReference type="NCBI Taxonomy" id="4787"/>
    <lineage>
        <taxon>Eukaryota</taxon>
        <taxon>Sar</taxon>
        <taxon>Stramenopiles</taxon>
        <taxon>Oomycota</taxon>
        <taxon>Peronosporomycetes</taxon>
        <taxon>Peronosporales</taxon>
        <taxon>Peronosporaceae</taxon>
        <taxon>Phytophthora</taxon>
    </lineage>
</organism>
<dbReference type="InterPro" id="IPR001810">
    <property type="entry name" value="F-box_dom"/>
</dbReference>
<dbReference type="GO" id="GO:0008270">
    <property type="term" value="F:zinc ion binding"/>
    <property type="evidence" value="ECO:0007669"/>
    <property type="project" value="UniProtKB-KW"/>
</dbReference>
<dbReference type="Gene3D" id="1.20.1280.50">
    <property type="match status" value="1"/>
</dbReference>
<dbReference type="InterPro" id="IPR036047">
    <property type="entry name" value="F-box-like_dom_sf"/>
</dbReference>
<dbReference type="PROSITE" id="PS50157">
    <property type="entry name" value="ZINC_FINGER_C2H2_2"/>
    <property type="match status" value="1"/>
</dbReference>
<dbReference type="GO" id="GO:0000978">
    <property type="term" value="F:RNA polymerase II cis-regulatory region sequence-specific DNA binding"/>
    <property type="evidence" value="ECO:0007669"/>
    <property type="project" value="TreeGrafter"/>
</dbReference>
<dbReference type="InterPro" id="IPR013087">
    <property type="entry name" value="Znf_C2H2_type"/>
</dbReference>
<dbReference type="SMART" id="SM00355">
    <property type="entry name" value="ZnF_C2H2"/>
    <property type="match status" value="3"/>
</dbReference>
<proteinExistence type="predicted"/>
<feature type="domain" description="C2H2-type" evidence="6">
    <location>
        <begin position="737"/>
        <end position="766"/>
    </location>
</feature>
<dbReference type="Proteomes" id="UP000704712">
    <property type="component" value="Unassembled WGS sequence"/>
</dbReference>
<keyword evidence="4" id="KW-0862">Zinc</keyword>
<evidence type="ECO:0000256" key="1">
    <source>
        <dbReference type="ARBA" id="ARBA00022723"/>
    </source>
</evidence>
<dbReference type="Pfam" id="PF12937">
    <property type="entry name" value="F-box-like"/>
    <property type="match status" value="1"/>
</dbReference>
<evidence type="ECO:0000313" key="9">
    <source>
        <dbReference type="Proteomes" id="UP000602510"/>
    </source>
</evidence>
<dbReference type="PROSITE" id="PS00028">
    <property type="entry name" value="ZINC_FINGER_C2H2_1"/>
    <property type="match status" value="2"/>
</dbReference>
<evidence type="ECO:0000259" key="6">
    <source>
        <dbReference type="PROSITE" id="PS50157"/>
    </source>
</evidence>
<gene>
    <name evidence="7" type="ORF">GN244_ATG04067</name>
    <name evidence="8" type="ORF">GN958_ATG20077</name>
</gene>
<dbReference type="PANTHER" id="PTHR14003">
    <property type="entry name" value="TRANSCRIPTIONAL REPRESSOR PROTEIN YY"/>
    <property type="match status" value="1"/>
</dbReference>
<dbReference type="Proteomes" id="UP000602510">
    <property type="component" value="Unassembled WGS sequence"/>
</dbReference>
<keyword evidence="2" id="KW-0677">Repeat</keyword>
<dbReference type="PANTHER" id="PTHR14003:SF19">
    <property type="entry name" value="YY2 TRANSCRIPTION FACTOR"/>
    <property type="match status" value="1"/>
</dbReference>
<name>A0A833T0G3_PHYIN</name>
<sequence>MRPKRELLALLQRLNNSVGISARHVYTRQIAVSELLQCPQSEIRRQLPELCDFVDSLSSHNSNATGTPPSSLVRRAFRHPDAQWLSRSARESGVSALVCQQLVRLARQDSNDELVEDNTTNWSAAELTMHVLLDALLSPCAQRLGKAPDACKWRATQPKPRFHAMTCFPVWSTLLPFAALMGLRFPGVFLRVLLEYRQMETKKKKQQQQRVNCSFAQITGIWRLVEELNRGDKESQSAVTEVMVGLLRLASDKVLATSVAVKNEKKTVGLHLDDQLMEKFSTGLQGFSFKSWRANAVLKPALFDALQSSLSIPADEAKGVEIPQRVAVFAAVGCIFVKDLAADIVSTLIERASDTVTTSGAVRGPLLNFLVGFCAHVDLVSLTSVIEMLEFLVAAYKAVPQNEGDLEPRRAQQLELVFCIVYVALHRCQSVDTLRQEVSSDAAEVKERLAQLQMRLCSDVAFEDFYVAAPLHWTAKVLGHWVFLSDEEVQAFSSEAEENDNDSEKEFRDRVEAWHAIEARFASKPESFSAFTQMKTLLEPHLRPSIPLDQPTHEHGLILPAARKRRRTDEVTRNSGDPDKLERSIDVLLLPDVMERVCSFMSAKRLCRMALVCRTFADISHRASLWRPLYMRVGFPIFKTNALPPASVACHHGEKYAHNWRQLYQERLKAVKRLRRVQRRVLKAGQSNDQEDGNDSSASGSARATAFIPQLCAYCSCDQVLKSAVDLETHQTQHKRFTCTEASCRASFTGLHKFNAHMRGHAVESSCRLVCGFTGCKKSYSSAKRLASHRQKEGHQTQEY</sequence>
<keyword evidence="3 5" id="KW-0863">Zinc-finger</keyword>
<evidence type="ECO:0000256" key="4">
    <source>
        <dbReference type="ARBA" id="ARBA00022833"/>
    </source>
</evidence>
<evidence type="ECO:0000256" key="3">
    <source>
        <dbReference type="ARBA" id="ARBA00022771"/>
    </source>
</evidence>
<dbReference type="SUPFAM" id="SSF81383">
    <property type="entry name" value="F-box domain"/>
    <property type="match status" value="1"/>
</dbReference>
<protein>
    <submittedName>
        <fullName evidence="7">F-box domain</fullName>
    </submittedName>
</protein>
<dbReference type="GO" id="GO:0000785">
    <property type="term" value="C:chromatin"/>
    <property type="evidence" value="ECO:0007669"/>
    <property type="project" value="TreeGrafter"/>
</dbReference>
<dbReference type="EMBL" id="WSZM01000080">
    <property type="protein sequence ID" value="KAF4043753.1"/>
    <property type="molecule type" value="Genomic_DNA"/>
</dbReference>
<dbReference type="GO" id="GO:0031519">
    <property type="term" value="C:PcG protein complex"/>
    <property type="evidence" value="ECO:0007669"/>
    <property type="project" value="TreeGrafter"/>
</dbReference>
<evidence type="ECO:0000313" key="8">
    <source>
        <dbReference type="EMBL" id="KAF4130734.1"/>
    </source>
</evidence>
<evidence type="ECO:0000313" key="7">
    <source>
        <dbReference type="EMBL" id="KAF4043753.1"/>
    </source>
</evidence>
<evidence type="ECO:0000256" key="2">
    <source>
        <dbReference type="ARBA" id="ARBA00022737"/>
    </source>
</evidence>
<dbReference type="EMBL" id="JAACNO010002806">
    <property type="protein sequence ID" value="KAF4130734.1"/>
    <property type="molecule type" value="Genomic_DNA"/>
</dbReference>